<evidence type="ECO:0000313" key="1">
    <source>
        <dbReference type="EMBL" id="KAF2567310.1"/>
    </source>
</evidence>
<dbReference type="EMBL" id="QGKW02001911">
    <property type="protein sequence ID" value="KAF2567310.1"/>
    <property type="molecule type" value="Genomic_DNA"/>
</dbReference>
<name>A0A3N6S794_BRACR</name>
<evidence type="ECO:0000313" key="2">
    <source>
        <dbReference type="Proteomes" id="UP000712281"/>
    </source>
</evidence>
<sequence>MAPSFQTTKVVANITVLMNTNEKAMTSISALPGRSKVSPFFGIPLLLSSSMLVGASGRPGFLFDFLSLSLSTSKIWLPILGFDGLGVASVYRLRTRAALSLSLAVNGALFVDSTGSLAVVMELLFVSEQDRTNLLFA</sequence>
<reference evidence="1" key="1">
    <citation type="submission" date="2019-12" db="EMBL/GenBank/DDBJ databases">
        <title>Genome sequencing and annotation of Brassica cretica.</title>
        <authorList>
            <person name="Studholme D.J."/>
            <person name="Sarris P.F."/>
        </authorList>
    </citation>
    <scope>NUCLEOTIDE SEQUENCE</scope>
    <source>
        <strain evidence="1">PFS-001/15</strain>
        <tissue evidence="1">Leaf</tissue>
    </source>
</reference>
<comment type="caution">
    <text evidence="1">The sequence shown here is derived from an EMBL/GenBank/DDBJ whole genome shotgun (WGS) entry which is preliminary data.</text>
</comment>
<dbReference type="OrthoDB" id="10564778at2759"/>
<protein>
    <submittedName>
        <fullName evidence="1">Uncharacterized protein</fullName>
    </submittedName>
</protein>
<organism evidence="1 2">
    <name type="scientific">Brassica cretica</name>
    <name type="common">Mustard</name>
    <dbReference type="NCBI Taxonomy" id="69181"/>
    <lineage>
        <taxon>Eukaryota</taxon>
        <taxon>Viridiplantae</taxon>
        <taxon>Streptophyta</taxon>
        <taxon>Embryophyta</taxon>
        <taxon>Tracheophyta</taxon>
        <taxon>Spermatophyta</taxon>
        <taxon>Magnoliopsida</taxon>
        <taxon>eudicotyledons</taxon>
        <taxon>Gunneridae</taxon>
        <taxon>Pentapetalae</taxon>
        <taxon>rosids</taxon>
        <taxon>malvids</taxon>
        <taxon>Brassicales</taxon>
        <taxon>Brassicaceae</taxon>
        <taxon>Brassiceae</taxon>
        <taxon>Brassica</taxon>
    </lineage>
</organism>
<dbReference type="Proteomes" id="UP000712281">
    <property type="component" value="Unassembled WGS sequence"/>
</dbReference>
<dbReference type="AlphaFoldDB" id="A0A3N6S794"/>
<gene>
    <name evidence="1" type="ORF">F2Q68_00026293</name>
</gene>
<proteinExistence type="predicted"/>
<accession>A0A3N6S794</accession>